<dbReference type="SUPFAM" id="SSF53901">
    <property type="entry name" value="Thiolase-like"/>
    <property type="match status" value="1"/>
</dbReference>
<comment type="similarity">
    <text evidence="1 10">Belongs to the thiolase-like superfamily. FabH family.</text>
</comment>
<evidence type="ECO:0000256" key="4">
    <source>
        <dbReference type="ARBA" id="ARBA00022679"/>
    </source>
</evidence>
<comment type="pathway">
    <text evidence="10">Lipid metabolism; fatty acid biosynthesis.</text>
</comment>
<proteinExistence type="inferred from homology"/>
<evidence type="ECO:0000256" key="6">
    <source>
        <dbReference type="ARBA" id="ARBA00023098"/>
    </source>
</evidence>
<keyword evidence="3 10" id="KW-0444">Lipid biosynthesis</keyword>
<name>F5J0P3_9BACT</name>
<keyword evidence="8 10" id="KW-0511">Multifunctional enzyme</keyword>
<feature type="active site" evidence="10">
    <location>
        <position position="112"/>
    </location>
</feature>
<evidence type="ECO:0000259" key="11">
    <source>
        <dbReference type="Pfam" id="PF08541"/>
    </source>
</evidence>
<dbReference type="GO" id="GO:0044550">
    <property type="term" value="P:secondary metabolite biosynthetic process"/>
    <property type="evidence" value="ECO:0007669"/>
    <property type="project" value="TreeGrafter"/>
</dbReference>
<evidence type="ECO:0000256" key="7">
    <source>
        <dbReference type="ARBA" id="ARBA00023160"/>
    </source>
</evidence>
<protein>
    <recommendedName>
        <fullName evidence="10">Beta-ketoacyl-[acyl-carrier-protein] synthase III</fullName>
        <shortName evidence="10">Beta-ketoacyl-ACP synthase III</shortName>
        <shortName evidence="10">KAS III</shortName>
        <ecNumber evidence="10">2.3.1.180</ecNumber>
    </recommendedName>
    <alternativeName>
        <fullName evidence="10">3-oxoacyl-[acyl-carrier-protein] synthase 3</fullName>
    </alternativeName>
    <alternativeName>
        <fullName evidence="10">3-oxoacyl-[acyl-carrier-protein] synthase III</fullName>
    </alternativeName>
</protein>
<dbReference type="EC" id="2.3.1.180" evidence="10"/>
<dbReference type="Pfam" id="PF08545">
    <property type="entry name" value="ACP_syn_III"/>
    <property type="match status" value="1"/>
</dbReference>
<evidence type="ECO:0000259" key="12">
    <source>
        <dbReference type="Pfam" id="PF08545"/>
    </source>
</evidence>
<evidence type="ECO:0000256" key="8">
    <source>
        <dbReference type="ARBA" id="ARBA00023268"/>
    </source>
</evidence>
<dbReference type="OrthoDB" id="9815506at2"/>
<dbReference type="InterPro" id="IPR004655">
    <property type="entry name" value="FabH"/>
</dbReference>
<dbReference type="HOGENOM" id="CLU_039592_3_1_10"/>
<keyword evidence="5 10" id="KW-0276">Fatty acid metabolism</keyword>
<keyword evidence="6 10" id="KW-0443">Lipid metabolism</keyword>
<comment type="domain">
    <text evidence="10">The last Arg residue of the ACP-binding site is essential for the weak association between ACP/AcpP and FabH.</text>
</comment>
<dbReference type="RefSeq" id="WP_006800440.1">
    <property type="nucleotide sequence ID" value="NZ_GL891986.1"/>
</dbReference>
<evidence type="ECO:0000256" key="3">
    <source>
        <dbReference type="ARBA" id="ARBA00022516"/>
    </source>
</evidence>
<dbReference type="EMBL" id="ADLV01000035">
    <property type="protein sequence ID" value="EGK00636.1"/>
    <property type="molecule type" value="Genomic_DNA"/>
</dbReference>
<dbReference type="UniPathway" id="UPA00094"/>
<gene>
    <name evidence="10" type="primary">fabH</name>
    <name evidence="13" type="ORF">HMPREF9455_02910</name>
</gene>
<evidence type="ECO:0000256" key="10">
    <source>
        <dbReference type="HAMAP-Rule" id="MF_01815"/>
    </source>
</evidence>
<dbReference type="NCBIfam" id="TIGR00747">
    <property type="entry name" value="fabH"/>
    <property type="match status" value="1"/>
</dbReference>
<keyword evidence="4 10" id="KW-0808">Transferase</keyword>
<dbReference type="NCBIfam" id="NF006829">
    <property type="entry name" value="PRK09352.1"/>
    <property type="match status" value="1"/>
</dbReference>
<comment type="catalytic activity">
    <reaction evidence="10">
        <text>malonyl-[ACP] + acetyl-CoA + H(+) = 3-oxobutanoyl-[ACP] + CO2 + CoA</text>
        <dbReference type="Rhea" id="RHEA:12080"/>
        <dbReference type="Rhea" id="RHEA-COMP:9623"/>
        <dbReference type="Rhea" id="RHEA-COMP:9625"/>
        <dbReference type="ChEBI" id="CHEBI:15378"/>
        <dbReference type="ChEBI" id="CHEBI:16526"/>
        <dbReference type="ChEBI" id="CHEBI:57287"/>
        <dbReference type="ChEBI" id="CHEBI:57288"/>
        <dbReference type="ChEBI" id="CHEBI:78449"/>
        <dbReference type="ChEBI" id="CHEBI:78450"/>
        <dbReference type="EC" id="2.3.1.180"/>
    </reaction>
</comment>
<dbReference type="GO" id="GO:0006633">
    <property type="term" value="P:fatty acid biosynthetic process"/>
    <property type="evidence" value="ECO:0007669"/>
    <property type="project" value="UniProtKB-UniRule"/>
</dbReference>
<evidence type="ECO:0000313" key="14">
    <source>
        <dbReference type="Proteomes" id="UP000004913"/>
    </source>
</evidence>
<feature type="active site" evidence="10">
    <location>
        <position position="248"/>
    </location>
</feature>
<accession>F5J0P3</accession>
<dbReference type="GO" id="GO:0005737">
    <property type="term" value="C:cytoplasm"/>
    <property type="evidence" value="ECO:0007669"/>
    <property type="project" value="UniProtKB-SubCell"/>
</dbReference>
<keyword evidence="14" id="KW-1185">Reference proteome</keyword>
<evidence type="ECO:0000256" key="5">
    <source>
        <dbReference type="ARBA" id="ARBA00022832"/>
    </source>
</evidence>
<dbReference type="GO" id="GO:0004315">
    <property type="term" value="F:3-oxoacyl-[acyl-carrier-protein] synthase activity"/>
    <property type="evidence" value="ECO:0007669"/>
    <property type="project" value="InterPro"/>
</dbReference>
<feature type="active site" evidence="10">
    <location>
        <position position="278"/>
    </location>
</feature>
<reference evidence="13 14" key="1">
    <citation type="submission" date="2011-04" db="EMBL/GenBank/DDBJ databases">
        <title>The Genome Sequence of Dysgonomonas gadei ATCC BAA-286.</title>
        <authorList>
            <consortium name="The Broad Institute Genome Sequencing Platform"/>
            <person name="Earl A."/>
            <person name="Ward D."/>
            <person name="Feldgarden M."/>
            <person name="Gevers D."/>
            <person name="Pudlo N."/>
            <person name="Martens E."/>
            <person name="Allen-Vercoe E."/>
            <person name="Young S.K."/>
            <person name="Zeng Q."/>
            <person name="Gargeya S."/>
            <person name="Fitzgerald M."/>
            <person name="Haas B."/>
            <person name="Abouelleil A."/>
            <person name="Alvarado L."/>
            <person name="Arachchi H.M."/>
            <person name="Berlin A."/>
            <person name="Brown A."/>
            <person name="Chapman S.B."/>
            <person name="Chen Z."/>
            <person name="Dunbar C."/>
            <person name="Freedman E."/>
            <person name="Gearin G."/>
            <person name="Gellesch M."/>
            <person name="Goldberg J."/>
            <person name="Griggs A."/>
            <person name="Gujja S."/>
            <person name="Heiman D."/>
            <person name="Howarth C."/>
            <person name="Larson L."/>
            <person name="Lui A."/>
            <person name="MacDonald P.J.P."/>
            <person name="Mehta T."/>
            <person name="Montmayeur A."/>
            <person name="Murphy C."/>
            <person name="Neiman D."/>
            <person name="Pearson M."/>
            <person name="Priest M."/>
            <person name="Roberts A."/>
            <person name="Saif S."/>
            <person name="Shea T."/>
            <person name="Shenoy N."/>
            <person name="Sisk P."/>
            <person name="Stolte C."/>
            <person name="Sykes S."/>
            <person name="Yandava C."/>
            <person name="Wortman J."/>
            <person name="Nusbaum C."/>
            <person name="Birren B."/>
        </authorList>
    </citation>
    <scope>NUCLEOTIDE SEQUENCE [LARGE SCALE GENOMIC DNA]</scope>
    <source>
        <strain evidence="13 14">ATCC BAA-286</strain>
    </source>
</reference>
<feature type="region of interest" description="ACP-binding" evidence="10">
    <location>
        <begin position="249"/>
        <end position="253"/>
    </location>
</feature>
<dbReference type="HAMAP" id="MF_01815">
    <property type="entry name" value="FabH"/>
    <property type="match status" value="1"/>
</dbReference>
<keyword evidence="2 10" id="KW-0963">Cytoplasm</keyword>
<dbReference type="Pfam" id="PF08541">
    <property type="entry name" value="ACP_syn_III_C"/>
    <property type="match status" value="1"/>
</dbReference>
<dbReference type="InterPro" id="IPR013747">
    <property type="entry name" value="ACP_syn_III_C"/>
</dbReference>
<dbReference type="AlphaFoldDB" id="F5J0P3"/>
<evidence type="ECO:0000313" key="13">
    <source>
        <dbReference type="EMBL" id="EGK00636.1"/>
    </source>
</evidence>
<comment type="function">
    <text evidence="10">Catalyzes the condensation reaction of fatty acid synthesis by the addition to an acyl acceptor of two carbons from malonyl-ACP. Catalyzes the first condensation reaction which initiates fatty acid synthesis and may therefore play a role in governing the total rate of fatty acid production. Possesses both acetoacetyl-ACP synthase and acetyl transacylase activities. Its substrate specificity determines the biosynthesis of branched-chain and/or straight-chain of fatty acids.</text>
</comment>
<sequence length="326" mass="35432">MNAIINSIGIYVPEKPIDNHYFESIIDTTDEWITTRTGISQRFYAAENEYTSDLCVKAVQNLASKYNKDLSDIDFIIVATTSGEQVMPNMASQVQTRLNIPNAGCIDVYAACAGFVYGIILAKGLIAAGTHKKVLVIGAETLSKITDFTDRTSCILFGDGAGAVIVEASGENHIFDALTETDGSHGKDLYLAHQNVPINGEPVIPDRNLHQNGKVVFKWAVSTLVGKIQELTSRNHLKLEDIDWLIPHSANIRILESVCSGLNVPMDKCLESIRNYGNTSAASIPIAWYNGIESGKVKLDDNLLLIGFGGGLTCAGICLQNKIEKK</sequence>
<dbReference type="PANTHER" id="PTHR34069:SF2">
    <property type="entry name" value="BETA-KETOACYL-[ACYL-CARRIER-PROTEIN] SYNTHASE III"/>
    <property type="match status" value="1"/>
</dbReference>
<comment type="subcellular location">
    <subcellularLocation>
        <location evidence="10">Cytoplasm</location>
    </subcellularLocation>
</comment>
<dbReference type="Proteomes" id="UP000004913">
    <property type="component" value="Unassembled WGS sequence"/>
</dbReference>
<comment type="caution">
    <text evidence="13">The sequence shown here is derived from an EMBL/GenBank/DDBJ whole genome shotgun (WGS) entry which is preliminary data.</text>
</comment>
<evidence type="ECO:0000256" key="2">
    <source>
        <dbReference type="ARBA" id="ARBA00022490"/>
    </source>
</evidence>
<keyword evidence="7 10" id="KW-0275">Fatty acid biosynthesis</keyword>
<dbReference type="eggNOG" id="COG0332">
    <property type="taxonomic scope" value="Bacteria"/>
</dbReference>
<dbReference type="PANTHER" id="PTHR34069">
    <property type="entry name" value="3-OXOACYL-[ACYL-CARRIER-PROTEIN] SYNTHASE 3"/>
    <property type="match status" value="1"/>
</dbReference>
<dbReference type="CDD" id="cd00830">
    <property type="entry name" value="KAS_III"/>
    <property type="match status" value="1"/>
</dbReference>
<comment type="subunit">
    <text evidence="10">Homodimer.</text>
</comment>
<feature type="domain" description="Beta-ketoacyl-[acyl-carrier-protein] synthase III C-terminal" evidence="11">
    <location>
        <begin position="234"/>
        <end position="319"/>
    </location>
</feature>
<dbReference type="STRING" id="742766.HMPREF9455_02910"/>
<evidence type="ECO:0000256" key="1">
    <source>
        <dbReference type="ARBA" id="ARBA00008642"/>
    </source>
</evidence>
<organism evidence="13 14">
    <name type="scientific">Dysgonomonas gadei ATCC BAA-286</name>
    <dbReference type="NCBI Taxonomy" id="742766"/>
    <lineage>
        <taxon>Bacteria</taxon>
        <taxon>Pseudomonadati</taxon>
        <taxon>Bacteroidota</taxon>
        <taxon>Bacteroidia</taxon>
        <taxon>Bacteroidales</taxon>
        <taxon>Dysgonomonadaceae</taxon>
        <taxon>Dysgonomonas</taxon>
    </lineage>
</organism>
<dbReference type="GO" id="GO:0033818">
    <property type="term" value="F:beta-ketoacyl-acyl-carrier-protein synthase III activity"/>
    <property type="evidence" value="ECO:0007669"/>
    <property type="project" value="UniProtKB-UniRule"/>
</dbReference>
<dbReference type="InterPro" id="IPR013751">
    <property type="entry name" value="ACP_syn_III_N"/>
</dbReference>
<keyword evidence="9 10" id="KW-0012">Acyltransferase</keyword>
<evidence type="ECO:0000256" key="9">
    <source>
        <dbReference type="ARBA" id="ARBA00023315"/>
    </source>
</evidence>
<dbReference type="InterPro" id="IPR016039">
    <property type="entry name" value="Thiolase-like"/>
</dbReference>
<dbReference type="Gene3D" id="3.40.47.10">
    <property type="match status" value="1"/>
</dbReference>
<feature type="domain" description="Beta-ketoacyl-[acyl-carrier-protein] synthase III N-terminal" evidence="12">
    <location>
        <begin position="106"/>
        <end position="183"/>
    </location>
</feature>